<dbReference type="RefSeq" id="WP_147081943.1">
    <property type="nucleotide sequence ID" value="NZ_VOQR01000001.1"/>
</dbReference>
<proteinExistence type="predicted"/>
<organism evidence="1 2">
    <name type="scientific">Sphingomonas ginsenosidivorax</name>
    <dbReference type="NCBI Taxonomy" id="862135"/>
    <lineage>
        <taxon>Bacteria</taxon>
        <taxon>Pseudomonadati</taxon>
        <taxon>Pseudomonadota</taxon>
        <taxon>Alphaproteobacteria</taxon>
        <taxon>Sphingomonadales</taxon>
        <taxon>Sphingomonadaceae</taxon>
        <taxon>Sphingomonas</taxon>
    </lineage>
</organism>
<protein>
    <submittedName>
        <fullName evidence="1">Uncharacterized protein</fullName>
    </submittedName>
</protein>
<evidence type="ECO:0000313" key="2">
    <source>
        <dbReference type="Proteomes" id="UP000321250"/>
    </source>
</evidence>
<dbReference type="OrthoDB" id="7550695at2"/>
<dbReference type="Proteomes" id="UP000321250">
    <property type="component" value="Unassembled WGS sequence"/>
</dbReference>
<evidence type="ECO:0000313" key="1">
    <source>
        <dbReference type="EMBL" id="TXC71046.1"/>
    </source>
</evidence>
<name>A0A5C6UFW2_9SPHN</name>
<gene>
    <name evidence="1" type="ORF">FSB78_08845</name>
</gene>
<comment type="caution">
    <text evidence="1">The sequence shown here is derived from an EMBL/GenBank/DDBJ whole genome shotgun (WGS) entry which is preliminary data.</text>
</comment>
<reference evidence="1 2" key="1">
    <citation type="journal article" date="2013" name="Antonie Van Leeuwenhoek">
        <title>Sphingomonas ginsenosidivorax sp. nov., with the ability to transform ginsenosides.</title>
        <authorList>
            <person name="Jin X.F."/>
            <person name="Kim J.K."/>
            <person name="Liu Q.M."/>
            <person name="Kang M.S."/>
            <person name="He D."/>
            <person name="Jin F.X."/>
            <person name="Kim S.C."/>
            <person name="Im W.T."/>
        </authorList>
    </citation>
    <scope>NUCLEOTIDE SEQUENCE [LARGE SCALE GENOMIC DNA]</scope>
    <source>
        <strain evidence="1 2">KHI67</strain>
    </source>
</reference>
<sequence>MKRRWRLLAGLGTIVGLLVVVPVASIELGCRATPVAATAVASPIPMDQRRPEARTWLTYPEWHIVYSAESLGRYLAKGGRPSGYDYGADVAGFWQSYCAINRIAGARPGASDAKLMISIIGISFTVEMAVKAGWEATVGRVTEWLGGWHSPEDRYAAGVQQRYGAFMHEVPWYGFDFAGTLAGMWRAHGPWSIVRRPERRIALSAEYGVKAVYAKGIGAMAAIQPDATSLLMIVAAAPAEVRAVDQRLSVVATGQGRTLVRAPRYAQFTDLLGKLADRGIRVTDIAGNRTIFMTMRAPTRAVPRTATIAMPLGDRAGWSRYGVTVPVRALTDRIAAARKAGAEIEHVYDY</sequence>
<dbReference type="EMBL" id="VOQR01000001">
    <property type="protein sequence ID" value="TXC71046.1"/>
    <property type="molecule type" value="Genomic_DNA"/>
</dbReference>
<dbReference type="AlphaFoldDB" id="A0A5C6UFW2"/>
<keyword evidence="2" id="KW-1185">Reference proteome</keyword>
<accession>A0A5C6UFW2</accession>